<gene>
    <name evidence="2" type="ORF">ETE94_21200</name>
    <name evidence="1" type="ORF">ETF12_23900</name>
    <name evidence="5" type="ORF">ETH60_21045</name>
    <name evidence="4" type="ORF">ETH89_13895</name>
    <name evidence="3" type="ORF">ETH94_18595</name>
</gene>
<evidence type="ECO:0000313" key="1">
    <source>
        <dbReference type="EMBL" id="TCW89484.1"/>
    </source>
</evidence>
<evidence type="ECO:0000313" key="4">
    <source>
        <dbReference type="EMBL" id="TCZ31267.1"/>
    </source>
</evidence>
<dbReference type="AlphaFoldDB" id="A0A483HII5"/>
<organism evidence="2">
    <name type="scientific">Klebsiella pneumoniae</name>
    <dbReference type="NCBI Taxonomy" id="573"/>
    <lineage>
        <taxon>Bacteria</taxon>
        <taxon>Pseudomonadati</taxon>
        <taxon>Pseudomonadota</taxon>
        <taxon>Gammaproteobacteria</taxon>
        <taxon>Enterobacterales</taxon>
        <taxon>Enterobacteriaceae</taxon>
        <taxon>Klebsiella/Raoultella group</taxon>
        <taxon>Klebsiella</taxon>
        <taxon>Klebsiella pneumoniae complex</taxon>
    </lineage>
</organism>
<dbReference type="EMBL" id="SDCD01000047">
    <property type="protein sequence ID" value="TCX19918.1"/>
    <property type="molecule type" value="Genomic_DNA"/>
</dbReference>
<dbReference type="EMBL" id="SDBZ01000045">
    <property type="protein sequence ID" value="TCW89484.1"/>
    <property type="molecule type" value="Genomic_DNA"/>
</dbReference>
<evidence type="ECO:0000313" key="5">
    <source>
        <dbReference type="EMBL" id="TCZ43439.1"/>
    </source>
</evidence>
<evidence type="ECO:0000313" key="3">
    <source>
        <dbReference type="EMBL" id="TCY85983.1"/>
    </source>
</evidence>
<proteinExistence type="predicted"/>
<protein>
    <submittedName>
        <fullName evidence="2">Uncharacterized protein</fullName>
    </submittedName>
</protein>
<dbReference type="EMBL" id="SDDT01000043">
    <property type="protein sequence ID" value="TCZ43439.1"/>
    <property type="molecule type" value="Genomic_DNA"/>
</dbReference>
<dbReference type="RefSeq" id="WP_088678867.1">
    <property type="nucleotide sequence ID" value="NZ_CACSAV010000004.1"/>
</dbReference>
<sequence>MSKEVITIKAQSQEMAEKLARGVWAVFPDAEIKLSYPKPWLFTCQITSWVGKTFSVQISNVTPKCFTEYSSPE</sequence>
<comment type="caution">
    <text evidence="2">The sequence shown here is derived from an EMBL/GenBank/DDBJ whole genome shotgun (WGS) entry which is preliminary data.</text>
</comment>
<evidence type="ECO:0000313" key="2">
    <source>
        <dbReference type="EMBL" id="TCX19918.1"/>
    </source>
</evidence>
<accession>A0A483HII5</accession>
<dbReference type="EMBL" id="SDDR01000015">
    <property type="protein sequence ID" value="TCZ31267.1"/>
    <property type="molecule type" value="Genomic_DNA"/>
</dbReference>
<dbReference type="EMBL" id="SDDL01000039">
    <property type="protein sequence ID" value="TCY85983.1"/>
    <property type="molecule type" value="Genomic_DNA"/>
</dbReference>
<name>A0A483HII5_KLEPN</name>
<reference evidence="2" key="1">
    <citation type="submission" date="2019-01" db="EMBL/GenBank/DDBJ databases">
        <authorList>
            <person name="Lista F."/>
            <person name="Anselmo A."/>
        </authorList>
    </citation>
    <scope>NUCLEOTIDE SEQUENCE</scope>
    <source>
        <strain evidence="3">10R</strain>
        <strain evidence="2">19S</strain>
        <strain evidence="1">23S</strain>
        <strain evidence="5">2R</strain>
        <strain evidence="4">4R</strain>
    </source>
</reference>